<evidence type="ECO:0000256" key="3">
    <source>
        <dbReference type="ARBA" id="ARBA00022729"/>
    </source>
</evidence>
<dbReference type="GO" id="GO:0002376">
    <property type="term" value="P:immune system process"/>
    <property type="evidence" value="ECO:0007669"/>
    <property type="project" value="UniProtKB-KW"/>
</dbReference>
<feature type="signal peptide" evidence="9">
    <location>
        <begin position="1"/>
        <end position="24"/>
    </location>
</feature>
<dbReference type="SUPFAM" id="SSF48726">
    <property type="entry name" value="Immunoglobulin"/>
    <property type="match status" value="2"/>
</dbReference>
<dbReference type="GO" id="GO:0005886">
    <property type="term" value="C:plasma membrane"/>
    <property type="evidence" value="ECO:0007669"/>
    <property type="project" value="UniProtKB-SubCell"/>
</dbReference>
<dbReference type="InterPro" id="IPR052051">
    <property type="entry name" value="TCR_complex_component"/>
</dbReference>
<evidence type="ECO:0000256" key="2">
    <source>
        <dbReference type="ARBA" id="ARBA00022475"/>
    </source>
</evidence>
<dbReference type="GO" id="GO:0009617">
    <property type="term" value="P:response to bacterium"/>
    <property type="evidence" value="ECO:0007669"/>
    <property type="project" value="TreeGrafter"/>
</dbReference>
<dbReference type="InterPro" id="IPR036179">
    <property type="entry name" value="Ig-like_dom_sf"/>
</dbReference>
<evidence type="ECO:0000256" key="1">
    <source>
        <dbReference type="ARBA" id="ARBA00004236"/>
    </source>
</evidence>
<reference evidence="11" key="1">
    <citation type="submission" date="2025-08" db="UniProtKB">
        <authorList>
            <consortium name="Ensembl"/>
        </authorList>
    </citation>
    <scope>IDENTIFICATION</scope>
</reference>
<keyword evidence="2" id="KW-1003">Cell membrane</keyword>
<sequence>IYMKMSFLCFFSCLLLATLACSQALEFSSSLRFKSLVVGQDVTLQCFSKHSQTAIFYWYKQTLGQRPRLLSEFFKHGSEGSFTNDFKNDPRFLLEIGDTKNHLTISNAQTSDSGTYYCVGGHSYVSEFYECYSVLVEDSSSYIQTSVDQSSSENIHAGDSVTLNCTVHTGSCDGEHRVYWFKDSGESHPGLIYTHGGRKDQCERNNDAQTHSCVYELSLKNLTESHAGIYYCAVASCGHILFGNRTKLDFTDHVVLQNSVILHTLVGLLTIMSVLVVFLLFLLWKINKRNNCTSTGTQTSFTVLHNKDTENLHYAAINVKRSNRSRQKNDLNTDCVYASVRPQN</sequence>
<feature type="transmembrane region" description="Helical" evidence="8">
    <location>
        <begin position="260"/>
        <end position="284"/>
    </location>
</feature>
<dbReference type="STRING" id="30732.ENSOMEP00000016906"/>
<dbReference type="AlphaFoldDB" id="A0A3B3CH49"/>
<dbReference type="PROSITE" id="PS50835">
    <property type="entry name" value="IG_LIKE"/>
    <property type="match status" value="2"/>
</dbReference>
<evidence type="ECO:0000313" key="11">
    <source>
        <dbReference type="Ensembl" id="ENSOMEP00000016906.1"/>
    </source>
</evidence>
<keyword evidence="6" id="KW-1015">Disulfide bond</keyword>
<dbReference type="SMART" id="SM00408">
    <property type="entry name" value="IGc2"/>
    <property type="match status" value="2"/>
</dbReference>
<proteinExistence type="predicted"/>
<dbReference type="PANTHER" id="PTHR19433:SF127">
    <property type="entry name" value="NITR9"/>
    <property type="match status" value="1"/>
</dbReference>
<feature type="domain" description="Ig-like" evidence="10">
    <location>
        <begin position="140"/>
        <end position="249"/>
    </location>
</feature>
<keyword evidence="7" id="KW-0325">Glycoprotein</keyword>
<keyword evidence="8" id="KW-1133">Transmembrane helix</keyword>
<dbReference type="InterPro" id="IPR007110">
    <property type="entry name" value="Ig-like_dom"/>
</dbReference>
<dbReference type="PaxDb" id="30732-ENSOMEP00000016906"/>
<feature type="chain" id="PRO_5017367384" evidence="9">
    <location>
        <begin position="25"/>
        <end position="344"/>
    </location>
</feature>
<evidence type="ECO:0000259" key="10">
    <source>
        <dbReference type="PROSITE" id="PS50835"/>
    </source>
</evidence>
<dbReference type="SMART" id="SM00409">
    <property type="entry name" value="IG"/>
    <property type="match status" value="2"/>
</dbReference>
<evidence type="ECO:0000256" key="9">
    <source>
        <dbReference type="SAM" id="SignalP"/>
    </source>
</evidence>
<dbReference type="SMART" id="SM00406">
    <property type="entry name" value="IGv"/>
    <property type="match status" value="2"/>
</dbReference>
<reference evidence="11" key="2">
    <citation type="submission" date="2025-09" db="UniProtKB">
        <authorList>
            <consortium name="Ensembl"/>
        </authorList>
    </citation>
    <scope>IDENTIFICATION</scope>
</reference>
<dbReference type="PANTHER" id="PTHR19433">
    <property type="entry name" value="T-CELL RECEPTOR ALPHA CHAIN V REGION-RELATED"/>
    <property type="match status" value="1"/>
</dbReference>
<keyword evidence="4" id="KW-0391">Immunity</keyword>
<dbReference type="InterPro" id="IPR013783">
    <property type="entry name" value="Ig-like_fold"/>
</dbReference>
<evidence type="ECO:0000313" key="12">
    <source>
        <dbReference type="Proteomes" id="UP000261560"/>
    </source>
</evidence>
<dbReference type="InterPro" id="IPR013106">
    <property type="entry name" value="Ig_V-set"/>
</dbReference>
<accession>A0A3B3CH49</accession>
<feature type="domain" description="Ig-like" evidence="10">
    <location>
        <begin position="39"/>
        <end position="118"/>
    </location>
</feature>
<evidence type="ECO:0000256" key="4">
    <source>
        <dbReference type="ARBA" id="ARBA00022859"/>
    </source>
</evidence>
<comment type="subcellular location">
    <subcellularLocation>
        <location evidence="1">Cell membrane</location>
    </subcellularLocation>
</comment>
<keyword evidence="5 8" id="KW-0472">Membrane</keyword>
<name>A0A3B3CH49_ORYME</name>
<protein>
    <submittedName>
        <fullName evidence="11">Immunoglobulin kappa light chain-like</fullName>
    </submittedName>
</protein>
<organism evidence="11 12">
    <name type="scientific">Oryzias melastigma</name>
    <name type="common">Marine medaka</name>
    <dbReference type="NCBI Taxonomy" id="30732"/>
    <lineage>
        <taxon>Eukaryota</taxon>
        <taxon>Metazoa</taxon>
        <taxon>Chordata</taxon>
        <taxon>Craniata</taxon>
        <taxon>Vertebrata</taxon>
        <taxon>Euteleostomi</taxon>
        <taxon>Actinopterygii</taxon>
        <taxon>Neopterygii</taxon>
        <taxon>Teleostei</taxon>
        <taxon>Neoteleostei</taxon>
        <taxon>Acanthomorphata</taxon>
        <taxon>Ovalentaria</taxon>
        <taxon>Atherinomorphae</taxon>
        <taxon>Beloniformes</taxon>
        <taxon>Adrianichthyidae</taxon>
        <taxon>Oryziinae</taxon>
        <taxon>Oryzias</taxon>
    </lineage>
</organism>
<dbReference type="Pfam" id="PF07686">
    <property type="entry name" value="V-set"/>
    <property type="match status" value="2"/>
</dbReference>
<keyword evidence="12" id="KW-1185">Reference proteome</keyword>
<dbReference type="CDD" id="cd00099">
    <property type="entry name" value="IgV"/>
    <property type="match status" value="1"/>
</dbReference>
<dbReference type="OMA" id="ENIFQME"/>
<evidence type="ECO:0000256" key="7">
    <source>
        <dbReference type="ARBA" id="ARBA00023180"/>
    </source>
</evidence>
<keyword evidence="3 9" id="KW-0732">Signal</keyword>
<dbReference type="GeneTree" id="ENSGT00940000162676"/>
<dbReference type="InterPro" id="IPR003598">
    <property type="entry name" value="Ig_sub2"/>
</dbReference>
<evidence type="ECO:0000256" key="8">
    <source>
        <dbReference type="SAM" id="Phobius"/>
    </source>
</evidence>
<dbReference type="InterPro" id="IPR003599">
    <property type="entry name" value="Ig_sub"/>
</dbReference>
<evidence type="ECO:0000256" key="5">
    <source>
        <dbReference type="ARBA" id="ARBA00023136"/>
    </source>
</evidence>
<evidence type="ECO:0000256" key="6">
    <source>
        <dbReference type="ARBA" id="ARBA00023157"/>
    </source>
</evidence>
<keyword evidence="8" id="KW-0812">Transmembrane</keyword>
<dbReference type="Gene3D" id="2.60.40.10">
    <property type="entry name" value="Immunoglobulins"/>
    <property type="match status" value="2"/>
</dbReference>
<dbReference type="Proteomes" id="UP000261560">
    <property type="component" value="Unplaced"/>
</dbReference>
<dbReference type="Ensembl" id="ENSOMET00000025503.1">
    <property type="protein sequence ID" value="ENSOMEP00000016906.1"/>
    <property type="gene ID" value="ENSOMEG00000018583.1"/>
</dbReference>